<evidence type="ECO:0008006" key="3">
    <source>
        <dbReference type="Google" id="ProtNLM"/>
    </source>
</evidence>
<dbReference type="AlphaFoldDB" id="A0AAJ0FCV9"/>
<evidence type="ECO:0000313" key="1">
    <source>
        <dbReference type="EMBL" id="KAK1763991.1"/>
    </source>
</evidence>
<sequence length="216" mass="24041">MAYICQTINIITFRDGSEVVTPIRKVVLENSPVFQRWIRSPDTAPDGMDRDDWRFPSVDPEVMRALVRHLENFNAPVYFDVPVERYSALLIGLFNLALSAAVQRLADQAFVMLTKPQYSVNAFLEIIVLADQAKLLENKWFRTWAVAYFARIRHEFQAAGNVGLRQAVAGGGESTWLLCSALVSIVADLAAEHGYSGGQAEISALLTPEASPNRRA</sequence>
<dbReference type="EMBL" id="MU839023">
    <property type="protein sequence ID" value="KAK1763991.1"/>
    <property type="molecule type" value="Genomic_DNA"/>
</dbReference>
<proteinExistence type="predicted"/>
<name>A0AAJ0FCV9_9PEZI</name>
<dbReference type="RefSeq" id="XP_060280204.1">
    <property type="nucleotide sequence ID" value="XM_060428855.1"/>
</dbReference>
<dbReference type="Proteomes" id="UP001244011">
    <property type="component" value="Unassembled WGS sequence"/>
</dbReference>
<evidence type="ECO:0000313" key="2">
    <source>
        <dbReference type="Proteomes" id="UP001244011"/>
    </source>
</evidence>
<dbReference type="GeneID" id="85312042"/>
<organism evidence="1 2">
    <name type="scientific">Phialemonium atrogriseum</name>
    <dbReference type="NCBI Taxonomy" id="1093897"/>
    <lineage>
        <taxon>Eukaryota</taxon>
        <taxon>Fungi</taxon>
        <taxon>Dikarya</taxon>
        <taxon>Ascomycota</taxon>
        <taxon>Pezizomycotina</taxon>
        <taxon>Sordariomycetes</taxon>
        <taxon>Sordariomycetidae</taxon>
        <taxon>Cephalothecales</taxon>
        <taxon>Cephalothecaceae</taxon>
        <taxon>Phialemonium</taxon>
    </lineage>
</organism>
<keyword evidence="2" id="KW-1185">Reference proteome</keyword>
<accession>A0AAJ0FCV9</accession>
<comment type="caution">
    <text evidence="1">The sequence shown here is derived from an EMBL/GenBank/DDBJ whole genome shotgun (WGS) entry which is preliminary data.</text>
</comment>
<gene>
    <name evidence="1" type="ORF">QBC33DRAFT_548482</name>
</gene>
<protein>
    <recommendedName>
        <fullName evidence="3">BTB domain-containing protein</fullName>
    </recommendedName>
</protein>
<reference evidence="1" key="1">
    <citation type="submission" date="2023-06" db="EMBL/GenBank/DDBJ databases">
        <title>Genome-scale phylogeny and comparative genomics of the fungal order Sordariales.</title>
        <authorList>
            <consortium name="Lawrence Berkeley National Laboratory"/>
            <person name="Hensen N."/>
            <person name="Bonometti L."/>
            <person name="Westerberg I."/>
            <person name="Brannstrom I.O."/>
            <person name="Guillou S."/>
            <person name="Cros-Aarteil S."/>
            <person name="Calhoun S."/>
            <person name="Haridas S."/>
            <person name="Kuo A."/>
            <person name="Mondo S."/>
            <person name="Pangilinan J."/>
            <person name="Riley R."/>
            <person name="Labutti K."/>
            <person name="Andreopoulos B."/>
            <person name="Lipzen A."/>
            <person name="Chen C."/>
            <person name="Yanf M."/>
            <person name="Daum C."/>
            <person name="Ng V."/>
            <person name="Clum A."/>
            <person name="Steindorff A."/>
            <person name="Ohm R."/>
            <person name="Martin F."/>
            <person name="Silar P."/>
            <person name="Natvig D."/>
            <person name="Lalanne C."/>
            <person name="Gautier V."/>
            <person name="Ament-Velasquez S.L."/>
            <person name="Kruys A."/>
            <person name="Hutchinson M.I."/>
            <person name="Powell A.J."/>
            <person name="Barry K."/>
            <person name="Miller A.N."/>
            <person name="Grigoriev I.V."/>
            <person name="Debuchy R."/>
            <person name="Gladieux P."/>
            <person name="Thoren M.H."/>
            <person name="Johannesson H."/>
        </authorList>
    </citation>
    <scope>NUCLEOTIDE SEQUENCE</scope>
    <source>
        <strain evidence="1">8032-3</strain>
    </source>
</reference>